<keyword evidence="1" id="KW-1133">Transmembrane helix</keyword>
<reference evidence="2 3" key="1">
    <citation type="submission" date="2020-03" db="EMBL/GenBank/DDBJ databases">
        <title>Draft genome of Streptomyces sp. ventii, isolated from the Axial Seamount in the Pacific Ocean, and resequencing of the two type strains Streptomyces lonarensis strain NCL 716 and Streptomyces bohaiensis strain 11A07.</title>
        <authorList>
            <person name="Loughran R.M."/>
            <person name="Pfannmuller K.M."/>
            <person name="Wasson B.J."/>
            <person name="Deadmond M.C."/>
            <person name="Paddock B.E."/>
            <person name="Koyack M.J."/>
            <person name="Gallegos D.A."/>
            <person name="Mitchell E.A."/>
            <person name="Ushijima B."/>
            <person name="Saw J.H."/>
            <person name="Mcphail K.L."/>
            <person name="Videau P."/>
        </authorList>
    </citation>
    <scope>NUCLEOTIDE SEQUENCE [LARGE SCALE GENOMIC DNA]</scope>
    <source>
        <strain evidence="2 3">NCL716</strain>
    </source>
</reference>
<keyword evidence="1" id="KW-0472">Membrane</keyword>
<gene>
    <name evidence="2" type="ORF">HCN56_07545</name>
</gene>
<sequence length="218" mass="24009">MLNQRQRRRAVGRVRPGDGRALRGYRWWQPLSRALFHIAVTGEDGRPTTYSVDVPHWQRLATEDGKGKAQLYADGRQQATSTLPAVFPVHGGTIEVVPTSFGLRRCHYVGHDGAERRLVAEARSAEGRRARFGRSRPGLSRLVAAVSLLMLLIPIGLAVPQLAEALSQVPPVAERFGTFDSPVALPWWLNTLLGLCASTASVERATRLRYNPLLDGAE</sequence>
<dbReference type="RefSeq" id="WP_167968717.1">
    <property type="nucleotide sequence ID" value="NZ_BHZG01000043.1"/>
</dbReference>
<evidence type="ECO:0000256" key="1">
    <source>
        <dbReference type="SAM" id="Phobius"/>
    </source>
</evidence>
<protein>
    <submittedName>
        <fullName evidence="2">Uncharacterized protein</fullName>
    </submittedName>
</protein>
<evidence type="ECO:0000313" key="2">
    <source>
        <dbReference type="EMBL" id="NJQ05432.1"/>
    </source>
</evidence>
<proteinExistence type="predicted"/>
<evidence type="ECO:0000313" key="3">
    <source>
        <dbReference type="Proteomes" id="UP000578686"/>
    </source>
</evidence>
<organism evidence="2 3">
    <name type="scientific">Streptomyces lonarensis</name>
    <dbReference type="NCBI Taxonomy" id="700599"/>
    <lineage>
        <taxon>Bacteria</taxon>
        <taxon>Bacillati</taxon>
        <taxon>Actinomycetota</taxon>
        <taxon>Actinomycetes</taxon>
        <taxon>Kitasatosporales</taxon>
        <taxon>Streptomycetaceae</taxon>
        <taxon>Streptomyces</taxon>
    </lineage>
</organism>
<dbReference type="Proteomes" id="UP000578686">
    <property type="component" value="Unassembled WGS sequence"/>
</dbReference>
<dbReference type="AlphaFoldDB" id="A0A7X6CZJ4"/>
<name>A0A7X6CZJ4_9ACTN</name>
<keyword evidence="1" id="KW-0812">Transmembrane</keyword>
<dbReference type="EMBL" id="JAAVJD010000036">
    <property type="protein sequence ID" value="NJQ05432.1"/>
    <property type="molecule type" value="Genomic_DNA"/>
</dbReference>
<feature type="transmembrane region" description="Helical" evidence="1">
    <location>
        <begin position="138"/>
        <end position="163"/>
    </location>
</feature>
<keyword evidence="3" id="KW-1185">Reference proteome</keyword>
<feature type="transmembrane region" description="Helical" evidence="1">
    <location>
        <begin position="183"/>
        <end position="202"/>
    </location>
</feature>
<comment type="caution">
    <text evidence="2">The sequence shown here is derived from an EMBL/GenBank/DDBJ whole genome shotgun (WGS) entry which is preliminary data.</text>
</comment>
<accession>A0A7X6CZJ4</accession>